<organism evidence="3 4">
    <name type="scientific">Laodelphax striatellus</name>
    <name type="common">Small brown planthopper</name>
    <name type="synonym">Delphax striatella</name>
    <dbReference type="NCBI Taxonomy" id="195883"/>
    <lineage>
        <taxon>Eukaryota</taxon>
        <taxon>Metazoa</taxon>
        <taxon>Ecdysozoa</taxon>
        <taxon>Arthropoda</taxon>
        <taxon>Hexapoda</taxon>
        <taxon>Insecta</taxon>
        <taxon>Pterygota</taxon>
        <taxon>Neoptera</taxon>
        <taxon>Paraneoptera</taxon>
        <taxon>Hemiptera</taxon>
        <taxon>Auchenorrhyncha</taxon>
        <taxon>Fulgoroidea</taxon>
        <taxon>Delphacidae</taxon>
        <taxon>Criomorphinae</taxon>
        <taxon>Laodelphax</taxon>
    </lineage>
</organism>
<dbReference type="GO" id="GO:0050265">
    <property type="term" value="F:RNA uridylyltransferase activity"/>
    <property type="evidence" value="ECO:0007669"/>
    <property type="project" value="TreeGrafter"/>
</dbReference>
<dbReference type="AlphaFoldDB" id="A0A482XNF9"/>
<dbReference type="InterPro" id="IPR043519">
    <property type="entry name" value="NT_sf"/>
</dbReference>
<evidence type="ECO:0000313" key="4">
    <source>
        <dbReference type="Proteomes" id="UP000291343"/>
    </source>
</evidence>
<dbReference type="Gene3D" id="1.10.1410.10">
    <property type="match status" value="1"/>
</dbReference>
<reference evidence="3 4" key="1">
    <citation type="journal article" date="2017" name="Gigascience">
        <title>Genome sequence of the small brown planthopper, Laodelphax striatellus.</title>
        <authorList>
            <person name="Zhu J."/>
            <person name="Jiang F."/>
            <person name="Wang X."/>
            <person name="Yang P."/>
            <person name="Bao Y."/>
            <person name="Zhao W."/>
            <person name="Wang W."/>
            <person name="Lu H."/>
            <person name="Wang Q."/>
            <person name="Cui N."/>
            <person name="Li J."/>
            <person name="Chen X."/>
            <person name="Luo L."/>
            <person name="Yu J."/>
            <person name="Kang L."/>
            <person name="Cui F."/>
        </authorList>
    </citation>
    <scope>NUCLEOTIDE SEQUENCE [LARGE SCALE GENOMIC DNA]</scope>
    <source>
        <strain evidence="3">Lst14</strain>
    </source>
</reference>
<dbReference type="SUPFAM" id="SSF81631">
    <property type="entry name" value="PAP/OAS1 substrate-binding domain"/>
    <property type="match status" value="1"/>
</dbReference>
<dbReference type="PANTHER" id="PTHR12271:SF66">
    <property type="entry name" value="TERMINAL URIDYLYLTRANSFERASE TAILOR"/>
    <property type="match status" value="1"/>
</dbReference>
<dbReference type="CDD" id="cd05402">
    <property type="entry name" value="NT_PAP_TUTase"/>
    <property type="match status" value="1"/>
</dbReference>
<evidence type="ECO:0000259" key="2">
    <source>
        <dbReference type="Pfam" id="PF22600"/>
    </source>
</evidence>
<gene>
    <name evidence="3" type="ORF">LSTR_LSTR012014</name>
</gene>
<dbReference type="Gene3D" id="3.30.460.10">
    <property type="entry name" value="Beta Polymerase, domain 2"/>
    <property type="match status" value="1"/>
</dbReference>
<dbReference type="InParanoid" id="A0A482XNF9"/>
<dbReference type="STRING" id="195883.A0A482XNF9"/>
<dbReference type="PANTHER" id="PTHR12271">
    <property type="entry name" value="POLY A POLYMERASE CID PAP -RELATED"/>
    <property type="match status" value="1"/>
</dbReference>
<dbReference type="InterPro" id="IPR054708">
    <property type="entry name" value="MTPAP-like_central"/>
</dbReference>
<dbReference type="Pfam" id="PF22600">
    <property type="entry name" value="MTPAP-like_central"/>
    <property type="match status" value="1"/>
</dbReference>
<dbReference type="SMR" id="A0A482XNF9"/>
<proteinExistence type="predicted"/>
<feature type="coiled-coil region" evidence="1">
    <location>
        <begin position="303"/>
        <end position="351"/>
    </location>
</feature>
<accession>A0A482XNF9</accession>
<comment type="caution">
    <text evidence="3">The sequence shown here is derived from an EMBL/GenBank/DDBJ whole genome shotgun (WGS) entry which is preliminary data.</text>
</comment>
<dbReference type="SUPFAM" id="SSF81301">
    <property type="entry name" value="Nucleotidyltransferase"/>
    <property type="match status" value="1"/>
</dbReference>
<dbReference type="Proteomes" id="UP000291343">
    <property type="component" value="Unassembled WGS sequence"/>
</dbReference>
<feature type="domain" description="Poly(A) RNA polymerase mitochondrial-like central palm" evidence="2">
    <location>
        <begin position="65"/>
        <end position="176"/>
    </location>
</feature>
<evidence type="ECO:0000313" key="3">
    <source>
        <dbReference type="EMBL" id="RZF46791.1"/>
    </source>
</evidence>
<dbReference type="GO" id="GO:0031123">
    <property type="term" value="P:RNA 3'-end processing"/>
    <property type="evidence" value="ECO:0007669"/>
    <property type="project" value="TreeGrafter"/>
</dbReference>
<dbReference type="OrthoDB" id="407432at2759"/>
<sequence>MEYYNGDYHDEAESFVNPKLEKANAPVDVSEIQEIGEPGLSFDEALARFKAIIQCGEAAEGSLEAKQRSVCRDLEATFRHLLPGVQAKVFGSSQTGLRMKGSDTDIFMDCPSGQPQRDFVEKYGSLMLKSKYFRDVVIIATARVPIVTFIHVETGLLCDVTFLHKLGLKNTEMLKFLLSLDPRIRDLALIVKYWAKVHELSSMGNYSKYALTFMVVFYLQQLAEPLVPSIYLLKLLADRKEVCGNWETSICSDISKLPKITNKSTTKELLSGFFDYWARFDYDKYVAVPLLGRTIEKAVFKDFENLPDELERYKRHARKLEAEKELNETLKQEQQANNKKQKSKLSCYEKKDVLNVDSTFCIQEPLDLSYNIAHVIRHPLLMKFLRLCEYARDEVLTREEGGKALLDVFLPPLVMKLPEAVTLELPNHKDLYMDQFYITGVNPEEERYKAVWFIVVRLSVMYILTHMYCFELEMDDSFESNMIMGTESENFTKRVYRTVCMKMKGASAVFEGRNAAKKRLVLGGDPFKKNCTVSRELIKSLKDSAPSNFEDGDLDKILGNFTMQIRFFCFPNEQRPRLMLQFVNCNSQYFNLVTSRLDGVLCSSFQRGITRCMSENDLPIAEYLKGGGGDWYDLGIMYYFEDFAKDCNEKSRKLCDDPKFAIVYRDTNI</sequence>
<name>A0A482XNF9_LAOST</name>
<evidence type="ECO:0000256" key="1">
    <source>
        <dbReference type="SAM" id="Coils"/>
    </source>
</evidence>
<dbReference type="EMBL" id="QKKF02005673">
    <property type="protein sequence ID" value="RZF46791.1"/>
    <property type="molecule type" value="Genomic_DNA"/>
</dbReference>
<protein>
    <recommendedName>
        <fullName evidence="2">Poly(A) RNA polymerase mitochondrial-like central palm domain-containing protein</fullName>
    </recommendedName>
</protein>
<keyword evidence="1" id="KW-0175">Coiled coil</keyword>
<keyword evidence="4" id="KW-1185">Reference proteome</keyword>